<accession>A0A0E9SM84</accession>
<sequence length="23" mass="2792">MFVCLIIYPIVPPYLPEPWPLKY</sequence>
<proteinExistence type="predicted"/>
<reference evidence="1" key="2">
    <citation type="journal article" date="2015" name="Fish Shellfish Immunol.">
        <title>Early steps in the European eel (Anguilla anguilla)-Vibrio vulnificus interaction in the gills: Role of the RtxA13 toxin.</title>
        <authorList>
            <person name="Callol A."/>
            <person name="Pajuelo D."/>
            <person name="Ebbesson L."/>
            <person name="Teles M."/>
            <person name="MacKenzie S."/>
            <person name="Amaro C."/>
        </authorList>
    </citation>
    <scope>NUCLEOTIDE SEQUENCE</scope>
</reference>
<protein>
    <submittedName>
        <fullName evidence="1">Uncharacterized protein</fullName>
    </submittedName>
</protein>
<dbReference type="AlphaFoldDB" id="A0A0E9SM84"/>
<dbReference type="EMBL" id="GBXM01066151">
    <property type="protein sequence ID" value="JAH42426.1"/>
    <property type="molecule type" value="Transcribed_RNA"/>
</dbReference>
<organism evidence="1">
    <name type="scientific">Anguilla anguilla</name>
    <name type="common">European freshwater eel</name>
    <name type="synonym">Muraena anguilla</name>
    <dbReference type="NCBI Taxonomy" id="7936"/>
    <lineage>
        <taxon>Eukaryota</taxon>
        <taxon>Metazoa</taxon>
        <taxon>Chordata</taxon>
        <taxon>Craniata</taxon>
        <taxon>Vertebrata</taxon>
        <taxon>Euteleostomi</taxon>
        <taxon>Actinopterygii</taxon>
        <taxon>Neopterygii</taxon>
        <taxon>Teleostei</taxon>
        <taxon>Anguilliformes</taxon>
        <taxon>Anguillidae</taxon>
        <taxon>Anguilla</taxon>
    </lineage>
</organism>
<evidence type="ECO:0000313" key="1">
    <source>
        <dbReference type="EMBL" id="JAH42426.1"/>
    </source>
</evidence>
<reference evidence="1" key="1">
    <citation type="submission" date="2014-11" db="EMBL/GenBank/DDBJ databases">
        <authorList>
            <person name="Amaro Gonzalez C."/>
        </authorList>
    </citation>
    <scope>NUCLEOTIDE SEQUENCE</scope>
</reference>
<name>A0A0E9SM84_ANGAN</name>